<dbReference type="PANTHER" id="PTHR37829">
    <property type="entry name" value="PHAGE-LIKE ELEMENT PBSX PROTEIN XKDT"/>
    <property type="match status" value="1"/>
</dbReference>
<comment type="caution">
    <text evidence="2">The sequence shown here is derived from an EMBL/GenBank/DDBJ whole genome shotgun (WGS) entry which is preliminary data.</text>
</comment>
<feature type="domain" description="Baseplate protein J-like barrel" evidence="1">
    <location>
        <begin position="96"/>
        <end position="176"/>
    </location>
</feature>
<proteinExistence type="predicted"/>
<evidence type="ECO:0000313" key="3">
    <source>
        <dbReference type="Proteomes" id="UP001597568"/>
    </source>
</evidence>
<dbReference type="Pfam" id="PF04865">
    <property type="entry name" value="Baseplate_J"/>
    <property type="match status" value="1"/>
</dbReference>
<keyword evidence="3" id="KW-1185">Reference proteome</keyword>
<sequence>MALTKLGYKRETYEEILARTESKAKELFGQDANTSSRSALGFILRIIAWSTSLVWQDNENVYYSAYRNTAEGKQLDNLLVYAGITRNPASSAYGDVTFTGEANTLIPFGTIVSKADDTLYYTAEEKRISSNGTITIEVVARELGSVGNADIGEINKLLNPLQGVESVTNPIAIANGRERETDAEARKRADEVVSGQGYGTVSSIRTELLKNQDIRAVYVDNNPEDTTNEYGTPTRAIQCFVLGGDDTDIAQAILNKKSAGVQAYGTTIVNIEDEAEYTQKIGFTRAETVQIYAKVTLKTNISFEADGHRQVRNAMVAYVGGLDEDDTVHSGLSMGEDVVLSKLIARVYAVTGIDDVTIELSADNAVFSAANVTMSRPQIAQLSANAIEVI</sequence>
<dbReference type="Proteomes" id="UP001597568">
    <property type="component" value="Unassembled WGS sequence"/>
</dbReference>
<organism evidence="2 3">
    <name type="scientific">Kurthia populi</name>
    <dbReference type="NCBI Taxonomy" id="1562132"/>
    <lineage>
        <taxon>Bacteria</taxon>
        <taxon>Bacillati</taxon>
        <taxon>Bacillota</taxon>
        <taxon>Bacilli</taxon>
        <taxon>Bacillales</taxon>
        <taxon>Caryophanaceae</taxon>
        <taxon>Kurthia</taxon>
    </lineage>
</organism>
<dbReference type="EMBL" id="JBHUOR010000018">
    <property type="protein sequence ID" value="MFD2867469.1"/>
    <property type="molecule type" value="Genomic_DNA"/>
</dbReference>
<dbReference type="RefSeq" id="WP_380146758.1">
    <property type="nucleotide sequence ID" value="NZ_JBHUOR010000018.1"/>
</dbReference>
<dbReference type="PANTHER" id="PTHR37829:SF3">
    <property type="entry name" value="PROTEIN JAYE-RELATED"/>
    <property type="match status" value="1"/>
</dbReference>
<evidence type="ECO:0000259" key="1">
    <source>
        <dbReference type="Pfam" id="PF04865"/>
    </source>
</evidence>
<protein>
    <submittedName>
        <fullName evidence="2">Baseplate J/gp47 family protein</fullName>
    </submittedName>
</protein>
<dbReference type="InterPro" id="IPR006949">
    <property type="entry name" value="Barrel_Baseplate_J-like"/>
</dbReference>
<evidence type="ECO:0000313" key="2">
    <source>
        <dbReference type="EMBL" id="MFD2867469.1"/>
    </source>
</evidence>
<gene>
    <name evidence="2" type="ORF">ACFSY7_02995</name>
</gene>
<dbReference type="InterPro" id="IPR052399">
    <property type="entry name" value="Phage_Baseplate_Assmbl_Protein"/>
</dbReference>
<reference evidence="3" key="1">
    <citation type="journal article" date="2019" name="Int. J. Syst. Evol. Microbiol.">
        <title>The Global Catalogue of Microorganisms (GCM) 10K type strain sequencing project: providing services to taxonomists for standard genome sequencing and annotation.</title>
        <authorList>
            <consortium name="The Broad Institute Genomics Platform"/>
            <consortium name="The Broad Institute Genome Sequencing Center for Infectious Disease"/>
            <person name="Wu L."/>
            <person name="Ma J."/>
        </authorList>
    </citation>
    <scope>NUCLEOTIDE SEQUENCE [LARGE SCALE GENOMIC DNA]</scope>
    <source>
        <strain evidence="3">KCTC 33522</strain>
    </source>
</reference>
<name>A0ABW5XWU5_9BACL</name>
<accession>A0ABW5XWU5</accession>